<keyword evidence="8" id="KW-0175">Coiled coil</keyword>
<dbReference type="GO" id="GO:0015288">
    <property type="term" value="F:porin activity"/>
    <property type="evidence" value="ECO:0007669"/>
    <property type="project" value="TreeGrafter"/>
</dbReference>
<dbReference type="GO" id="GO:0009279">
    <property type="term" value="C:cell outer membrane"/>
    <property type="evidence" value="ECO:0007669"/>
    <property type="project" value="UniProtKB-SubCell"/>
</dbReference>
<keyword evidence="3" id="KW-0813">Transport</keyword>
<dbReference type="InterPro" id="IPR003423">
    <property type="entry name" value="OMP_efflux"/>
</dbReference>
<comment type="similarity">
    <text evidence="2">Belongs to the outer membrane factor (OMF) (TC 1.B.17) family.</text>
</comment>
<dbReference type="Proteomes" id="UP000053860">
    <property type="component" value="Unassembled WGS sequence"/>
</dbReference>
<evidence type="ECO:0000256" key="8">
    <source>
        <dbReference type="SAM" id="Coils"/>
    </source>
</evidence>
<evidence type="ECO:0000256" key="3">
    <source>
        <dbReference type="ARBA" id="ARBA00022448"/>
    </source>
</evidence>
<organism evidence="9 10">
    <name type="scientific">Proteiniphilum acetatigenes</name>
    <dbReference type="NCBI Taxonomy" id="294710"/>
    <lineage>
        <taxon>Bacteria</taxon>
        <taxon>Pseudomonadati</taxon>
        <taxon>Bacteroidota</taxon>
        <taxon>Bacteroidia</taxon>
        <taxon>Bacteroidales</taxon>
        <taxon>Dysgonomonadaceae</taxon>
        <taxon>Proteiniphilum</taxon>
    </lineage>
</organism>
<keyword evidence="6" id="KW-0472">Membrane</keyword>
<feature type="coiled-coil region" evidence="8">
    <location>
        <begin position="390"/>
        <end position="417"/>
    </location>
</feature>
<protein>
    <submittedName>
        <fullName evidence="9">Outer membrane efflux protein</fullName>
    </submittedName>
</protein>
<proteinExistence type="inferred from homology"/>
<reference evidence="10" key="1">
    <citation type="journal article" date="2015" name="MBio">
        <title>Genome-Resolved Metagenomic Analysis Reveals Roles for Candidate Phyla and Other Microbial Community Members in Biogeochemical Transformations in Oil Reservoirs.</title>
        <authorList>
            <person name="Hu P."/>
            <person name="Tom L."/>
            <person name="Singh A."/>
            <person name="Thomas B.C."/>
            <person name="Baker B.J."/>
            <person name="Piceno Y.M."/>
            <person name="Andersen G.L."/>
            <person name="Banfield J.F."/>
        </authorList>
    </citation>
    <scope>NUCLEOTIDE SEQUENCE [LARGE SCALE GENOMIC DNA]</scope>
</reference>
<evidence type="ECO:0000256" key="4">
    <source>
        <dbReference type="ARBA" id="ARBA00022452"/>
    </source>
</evidence>
<dbReference type="Pfam" id="PF02321">
    <property type="entry name" value="OEP"/>
    <property type="match status" value="1"/>
</dbReference>
<keyword evidence="4" id="KW-1134">Transmembrane beta strand</keyword>
<comment type="subcellular location">
    <subcellularLocation>
        <location evidence="1">Cell outer membrane</location>
    </subcellularLocation>
</comment>
<name>A0A101HG33_9BACT</name>
<dbReference type="Gene3D" id="1.20.1600.10">
    <property type="entry name" value="Outer membrane efflux proteins (OEP)"/>
    <property type="match status" value="1"/>
</dbReference>
<evidence type="ECO:0000313" key="10">
    <source>
        <dbReference type="Proteomes" id="UP000053860"/>
    </source>
</evidence>
<comment type="caution">
    <text evidence="9">The sequence shown here is derived from an EMBL/GenBank/DDBJ whole genome shotgun (WGS) entry which is preliminary data.</text>
</comment>
<dbReference type="GO" id="GO:0015562">
    <property type="term" value="F:efflux transmembrane transporter activity"/>
    <property type="evidence" value="ECO:0007669"/>
    <property type="project" value="InterPro"/>
</dbReference>
<sequence>MGWNIKRTGIIVAILTWQISVFSQNSVIDRYVDQALESNIALKQKEYSYTKSLEALKEAKRMFFPIVSLQARYSRAEGGRTVVVPFGEIMNPAYDNLEAINHSLSQSVPGYPAFPAYPQIDDYTINFVRPKEQETKIQLVMPVFNDAIIKNREIKEGMAKVEKINVDIYKRELVKEVKAAWFNYLRAGKMVELYRNSLGVTQENLRNSESLYHHDKVTMDEVYAARAKIKEMEKELSSAQKDEAMARAWFNFLLNRDLKAEIQAVEPIAISYLTLDLDSLVVQAVRNREELVQLDQYINIQQNKVKQEAGSALPEVGLWASYGYQGEKYSFTKDDDFAQIGISLSWDLFTSGQRKAKVRQARIDRDLMEQKKLEAVSRIRMEVMDAWYSLNTARKGIDQAEAEAMNYRKAYNLVSKKYQRGMASHLQLSNALNNLLNAENKLILARYDNQIRQVELERVVAGDELCLLSNSIAR</sequence>
<evidence type="ECO:0000256" key="7">
    <source>
        <dbReference type="ARBA" id="ARBA00023237"/>
    </source>
</evidence>
<evidence type="ECO:0000256" key="1">
    <source>
        <dbReference type="ARBA" id="ARBA00004442"/>
    </source>
</evidence>
<dbReference type="GO" id="GO:1990281">
    <property type="term" value="C:efflux pump complex"/>
    <property type="evidence" value="ECO:0007669"/>
    <property type="project" value="TreeGrafter"/>
</dbReference>
<dbReference type="AlphaFoldDB" id="A0A101HG33"/>
<dbReference type="InterPro" id="IPR051906">
    <property type="entry name" value="TolC-like"/>
</dbReference>
<dbReference type="PANTHER" id="PTHR30026:SF20">
    <property type="entry name" value="OUTER MEMBRANE PROTEIN TOLC"/>
    <property type="match status" value="1"/>
</dbReference>
<keyword evidence="5" id="KW-0812">Transmembrane</keyword>
<accession>A0A101HG33</accession>
<dbReference type="SUPFAM" id="SSF56954">
    <property type="entry name" value="Outer membrane efflux proteins (OEP)"/>
    <property type="match status" value="1"/>
</dbReference>
<gene>
    <name evidence="9" type="ORF">XD92_1428</name>
</gene>
<evidence type="ECO:0000256" key="2">
    <source>
        <dbReference type="ARBA" id="ARBA00007613"/>
    </source>
</evidence>
<dbReference type="EMBL" id="LGGN01000331">
    <property type="protein sequence ID" value="KUK75958.1"/>
    <property type="molecule type" value="Genomic_DNA"/>
</dbReference>
<evidence type="ECO:0000313" key="9">
    <source>
        <dbReference type="EMBL" id="KUK75958.1"/>
    </source>
</evidence>
<keyword evidence="7" id="KW-0998">Cell outer membrane</keyword>
<dbReference type="PANTHER" id="PTHR30026">
    <property type="entry name" value="OUTER MEMBRANE PROTEIN TOLC"/>
    <property type="match status" value="1"/>
</dbReference>
<evidence type="ECO:0000256" key="5">
    <source>
        <dbReference type="ARBA" id="ARBA00022692"/>
    </source>
</evidence>
<evidence type="ECO:0000256" key="6">
    <source>
        <dbReference type="ARBA" id="ARBA00023136"/>
    </source>
</evidence>